<dbReference type="SUPFAM" id="SSF57667">
    <property type="entry name" value="beta-beta-alpha zinc fingers"/>
    <property type="match status" value="6"/>
</dbReference>
<dbReference type="VEuPathDB" id="VectorBase:ASIS002901"/>
<feature type="compositionally biased region" description="Acidic residues" evidence="7">
    <location>
        <begin position="1140"/>
        <end position="1152"/>
    </location>
</feature>
<feature type="compositionally biased region" description="Basic residues" evidence="7">
    <location>
        <begin position="322"/>
        <end position="331"/>
    </location>
</feature>
<feature type="compositionally biased region" description="Basic residues" evidence="7">
    <location>
        <begin position="389"/>
        <end position="399"/>
    </location>
</feature>
<sequence>MRKTMELKVEKKDDSTSAAPASTMVVDDDDANSDQEIVEVGIDEDHIKFLTSMHSGDEELANGHQRGTLGHRSHQQQKQQQHRGGTNGVLHAANGGTTVANRHRLQQQQSQLRQHSIAAPHPGGGVGGAGVAGTTVRTYQCDACPRTFQRPDHLRYHMRIHEKSSSNPFECKLCFSVFASDPAFAHHIRTEHAGMGLADALPPVPETEAQQHACTYCDRTFGDADELEDHLHQQHLGVRPFKCNMCPKAFIRMDFLHCHYLKYHSFRLMEHQQLLQYHQQQQLQQQQQHQEDQLQQQEHLQQHQRQQQHYEPSSPDDSTPHGHPRAKRPRLMVRKMEDLLENRVPLKSVFRRTSHTTTGSISSDDDEDGDEDEDGDDEGTGAESATDHHHQHHHHKLVLRKGMASASGGRSVLSKAGAAVGPNKKKVAPAVVEPPVEEVGQFRCPVCERRFIREPDLMIHVRTHPDLPTFKCPLCELTFIGSDYLKNHLKKHVLGNGEDPGAPGAIDLKSLPDPATIAAPPDAPPSTTNGAGGGDAEPGEPIEPTVAAKLPKPIITSKPPSSGISLLKPIEERKPPEPQEYCVKTADGKFMCTVCERLFSHQQTVRIHFRIHTNEKPYKCAYCTESYIRSDYLERHMKVHFKDGILPAAAIASMAAVAAAAAAAAAAASSGASTTRTADVASPPPPAPPPPSASVVKEDIPETTPVVAATPSPVSTTTTTKPLIGRAGLAPENYHFTESNDGQFVCKICDKVFSQVAQLRKHALAHTEEKPFYCETCDRSFNRVDYLKEHFKSKRHLQLLAEAAAAAGGADPSNRMEEQEEEDDSTMDSVSVPPSRSGKGNTLVAKSSTKIPPTVPAEIGVKAINNGHDTVPAAKESGKSGKNGGSSSSSSSTSSSSSGRSSSSSSSSSRSSTTSKKHHTSTSNNAATNVDGESNADRSRVGKDEATSPTAADDARSVLGEFHRSDYERTSDGRYKCNQCDKTFVTAVTLKMHIRLHTGEKPYKCDKCDKAFIRSDYLKTHEKSHRQESFLSMLSLTTSKEPSTASEAGDSDTGGVGGGVGPHERDDTRSSIGDAGGTMGRKPFSGAKDVESDEEEDGEEEEEDENEGSGEDDEDEDEEESEEEEQVIEVMVKEASCSESDNDDEEEDDEAVERDANGNEGDNACEEEAEDEEDEDDDEGEEEEDDDDEELKKGSAIQQRFGGNNSKSTNHFMEQKM</sequence>
<evidence type="ECO:0000313" key="9">
    <source>
        <dbReference type="EMBL" id="KFB44803.1"/>
    </source>
</evidence>
<feature type="domain" description="C2H2-type" evidence="8">
    <location>
        <begin position="1003"/>
        <end position="1030"/>
    </location>
</feature>
<dbReference type="InterPro" id="IPR013087">
    <property type="entry name" value="Znf_C2H2_type"/>
</dbReference>
<feature type="compositionally biased region" description="Basic and acidic residues" evidence="7">
    <location>
        <begin position="1"/>
        <end position="15"/>
    </location>
</feature>
<dbReference type="FunFam" id="3.30.160.60:FF:000624">
    <property type="entry name" value="zinc finger protein 697"/>
    <property type="match status" value="2"/>
</dbReference>
<feature type="compositionally biased region" description="Gly residues" evidence="7">
    <location>
        <begin position="1052"/>
        <end position="1061"/>
    </location>
</feature>
<dbReference type="GO" id="GO:0048598">
    <property type="term" value="P:embryonic morphogenesis"/>
    <property type="evidence" value="ECO:0007669"/>
    <property type="project" value="UniProtKB-ARBA"/>
</dbReference>
<feature type="compositionally biased region" description="Polar residues" evidence="7">
    <location>
        <begin position="1196"/>
        <end position="1217"/>
    </location>
</feature>
<keyword evidence="2" id="KW-0677">Repeat</keyword>
<feature type="domain" description="C2H2-type" evidence="8">
    <location>
        <begin position="241"/>
        <end position="265"/>
    </location>
</feature>
<feature type="region of interest" description="Disordered" evidence="7">
    <location>
        <begin position="675"/>
        <end position="697"/>
    </location>
</feature>
<dbReference type="VEuPathDB" id="VectorBase:ASIC012711"/>
<dbReference type="Gene3D" id="3.30.160.60">
    <property type="entry name" value="Classic Zinc Finger"/>
    <property type="match status" value="9"/>
</dbReference>
<proteinExistence type="predicted"/>
<evidence type="ECO:0000259" key="8">
    <source>
        <dbReference type="PROSITE" id="PS50157"/>
    </source>
</evidence>
<dbReference type="InterPro" id="IPR003604">
    <property type="entry name" value="Matrin/U1-like-C_Znf_C2H2"/>
</dbReference>
<dbReference type="STRING" id="74873.A0A084W3K9"/>
<evidence type="ECO:0000256" key="1">
    <source>
        <dbReference type="ARBA" id="ARBA00022723"/>
    </source>
</evidence>
<feature type="region of interest" description="Disordered" evidence="7">
    <location>
        <begin position="868"/>
        <end position="959"/>
    </location>
</feature>
<feature type="compositionally biased region" description="Low complexity" evidence="7">
    <location>
        <begin position="885"/>
        <end position="914"/>
    </location>
</feature>
<dbReference type="PANTHER" id="PTHR24377">
    <property type="entry name" value="IP01015P-RELATED"/>
    <property type="match status" value="1"/>
</dbReference>
<dbReference type="AlphaFoldDB" id="A0A084W3K9"/>
<dbReference type="GO" id="GO:0003676">
    <property type="term" value="F:nucleic acid binding"/>
    <property type="evidence" value="ECO:0007669"/>
    <property type="project" value="InterPro"/>
</dbReference>
<feature type="region of interest" description="Disordered" evidence="7">
    <location>
        <begin position="501"/>
        <end position="544"/>
    </location>
</feature>
<feature type="domain" description="C2H2-type" evidence="8">
    <location>
        <begin position="618"/>
        <end position="645"/>
    </location>
</feature>
<dbReference type="InterPro" id="IPR050826">
    <property type="entry name" value="Krueppel_C2H2_ZnFinger"/>
</dbReference>
<feature type="region of interest" description="Disordered" evidence="7">
    <location>
        <begin position="1037"/>
        <end position="1217"/>
    </location>
</feature>
<feature type="region of interest" description="Disordered" evidence="7">
    <location>
        <begin position="58"/>
        <end position="85"/>
    </location>
</feature>
<dbReference type="Proteomes" id="UP000030765">
    <property type="component" value="Unassembled WGS sequence"/>
</dbReference>
<evidence type="ECO:0000256" key="7">
    <source>
        <dbReference type="SAM" id="MobiDB-lite"/>
    </source>
</evidence>
<dbReference type="EMBL" id="ATLV01020057">
    <property type="status" value="NOT_ANNOTATED_CDS"/>
    <property type="molecule type" value="Genomic_DNA"/>
</dbReference>
<keyword evidence="5" id="KW-0539">Nucleus</keyword>
<keyword evidence="1" id="KW-0479">Metal-binding</keyword>
<keyword evidence="4" id="KW-0862">Zinc</keyword>
<feature type="domain" description="C2H2-type" evidence="8">
    <location>
        <begin position="744"/>
        <end position="771"/>
    </location>
</feature>
<evidence type="ECO:0000256" key="5">
    <source>
        <dbReference type="ARBA" id="ARBA00023242"/>
    </source>
</evidence>
<dbReference type="OMA" id="YHFTESN"/>
<feature type="domain" description="C2H2-type" evidence="8">
    <location>
        <begin position="975"/>
        <end position="1002"/>
    </location>
</feature>
<evidence type="ECO:0000313" key="11">
    <source>
        <dbReference type="Proteomes" id="UP000030765"/>
    </source>
</evidence>
<feature type="domain" description="C2H2-type" evidence="8">
    <location>
        <begin position="212"/>
        <end position="240"/>
    </location>
</feature>
<dbReference type="EnsemblMetazoa" id="ASIC012711-RA">
    <property type="protein sequence ID" value="ASIC012711-PA"/>
    <property type="gene ID" value="ASIC012711"/>
</dbReference>
<feature type="domain" description="C2H2-type" evidence="8">
    <location>
        <begin position="139"/>
        <end position="166"/>
    </location>
</feature>
<dbReference type="OrthoDB" id="6910977at2759"/>
<name>A0A084W3K9_ANOSI</name>
<feature type="region of interest" description="Disordered" evidence="7">
    <location>
        <begin position="803"/>
        <end position="853"/>
    </location>
</feature>
<feature type="compositionally biased region" description="Polar residues" evidence="7">
    <location>
        <begin position="827"/>
        <end position="851"/>
    </location>
</feature>
<feature type="domain" description="C2H2-type" evidence="8">
    <location>
        <begin position="772"/>
        <end position="796"/>
    </location>
</feature>
<feature type="domain" description="C2H2-type" evidence="8">
    <location>
        <begin position="470"/>
        <end position="500"/>
    </location>
</feature>
<feature type="domain" description="C2H2-type" evidence="8">
    <location>
        <begin position="442"/>
        <end position="464"/>
    </location>
</feature>
<dbReference type="Pfam" id="PF00096">
    <property type="entry name" value="zf-C2H2"/>
    <property type="match status" value="7"/>
</dbReference>
<dbReference type="PROSITE" id="PS50157">
    <property type="entry name" value="ZINC_FINGER_C2H2_2"/>
    <property type="match status" value="12"/>
</dbReference>
<dbReference type="SMART" id="SM00451">
    <property type="entry name" value="ZnF_U1"/>
    <property type="match status" value="4"/>
</dbReference>
<dbReference type="SMART" id="SM00355">
    <property type="entry name" value="ZnF_C2H2"/>
    <property type="match status" value="12"/>
</dbReference>
<evidence type="ECO:0000256" key="4">
    <source>
        <dbReference type="ARBA" id="ARBA00022833"/>
    </source>
</evidence>
<dbReference type="EMBL" id="KE525293">
    <property type="protein sequence ID" value="KFB44803.1"/>
    <property type="molecule type" value="Genomic_DNA"/>
</dbReference>
<feature type="compositionally biased region" description="Acidic residues" evidence="7">
    <location>
        <begin position="1163"/>
        <end position="1189"/>
    </location>
</feature>
<evidence type="ECO:0000256" key="2">
    <source>
        <dbReference type="ARBA" id="ARBA00022737"/>
    </source>
</evidence>
<feature type="compositionally biased region" description="Basic and acidic residues" evidence="7">
    <location>
        <begin position="935"/>
        <end position="946"/>
    </location>
</feature>
<dbReference type="Pfam" id="PF12874">
    <property type="entry name" value="zf-met"/>
    <property type="match status" value="1"/>
</dbReference>
<dbReference type="PROSITE" id="PS00028">
    <property type="entry name" value="ZINC_FINGER_C2H2_1"/>
    <property type="match status" value="12"/>
</dbReference>
<feature type="compositionally biased region" description="Polar residues" evidence="7">
    <location>
        <begin position="1037"/>
        <end position="1046"/>
    </location>
</feature>
<dbReference type="InterPro" id="IPR036236">
    <property type="entry name" value="Znf_C2H2_sf"/>
</dbReference>
<evidence type="ECO:0000256" key="3">
    <source>
        <dbReference type="ARBA" id="ARBA00022771"/>
    </source>
</evidence>
<gene>
    <name evidence="9" type="ORF">ZHAS_00012711</name>
</gene>
<keyword evidence="11" id="KW-1185">Reference proteome</keyword>
<feature type="domain" description="C2H2-type" evidence="8">
    <location>
        <begin position="169"/>
        <end position="194"/>
    </location>
</feature>
<feature type="region of interest" description="Disordered" evidence="7">
    <location>
        <begin position="1"/>
        <end position="22"/>
    </location>
</feature>
<accession>A0A084W3K9</accession>
<dbReference type="FunFam" id="3.30.160.60:FF:000100">
    <property type="entry name" value="Zinc finger 45-like"/>
    <property type="match status" value="2"/>
</dbReference>
<dbReference type="GO" id="GO:0008270">
    <property type="term" value="F:zinc ion binding"/>
    <property type="evidence" value="ECO:0007669"/>
    <property type="project" value="UniProtKB-KW"/>
</dbReference>
<reference evidence="9 11" key="1">
    <citation type="journal article" date="2014" name="BMC Genomics">
        <title>Genome sequence of Anopheles sinensis provides insight into genetics basis of mosquito competence for malaria parasites.</title>
        <authorList>
            <person name="Zhou D."/>
            <person name="Zhang D."/>
            <person name="Ding G."/>
            <person name="Shi L."/>
            <person name="Hou Q."/>
            <person name="Ye Y."/>
            <person name="Xu Y."/>
            <person name="Zhou H."/>
            <person name="Xiong C."/>
            <person name="Li S."/>
            <person name="Yu J."/>
            <person name="Hong S."/>
            <person name="Yu X."/>
            <person name="Zou P."/>
            <person name="Chen C."/>
            <person name="Chang X."/>
            <person name="Wang W."/>
            <person name="Lv Y."/>
            <person name="Sun Y."/>
            <person name="Ma L."/>
            <person name="Shen B."/>
            <person name="Zhu C."/>
        </authorList>
    </citation>
    <scope>NUCLEOTIDE SEQUENCE [LARGE SCALE GENOMIC DNA]</scope>
</reference>
<keyword evidence="3 6" id="KW-0863">Zinc-finger</keyword>
<reference evidence="10" key="2">
    <citation type="submission" date="2020-05" db="UniProtKB">
        <authorList>
            <consortium name="EnsemblMetazoa"/>
        </authorList>
    </citation>
    <scope>IDENTIFICATION</scope>
</reference>
<feature type="region of interest" description="Disordered" evidence="7">
    <location>
        <begin position="286"/>
        <end position="331"/>
    </location>
</feature>
<feature type="compositionally biased region" description="Pro residues" evidence="7">
    <location>
        <begin position="682"/>
        <end position="692"/>
    </location>
</feature>
<organism evidence="9">
    <name type="scientific">Anopheles sinensis</name>
    <name type="common">Mosquito</name>
    <dbReference type="NCBI Taxonomy" id="74873"/>
    <lineage>
        <taxon>Eukaryota</taxon>
        <taxon>Metazoa</taxon>
        <taxon>Ecdysozoa</taxon>
        <taxon>Arthropoda</taxon>
        <taxon>Hexapoda</taxon>
        <taxon>Insecta</taxon>
        <taxon>Pterygota</taxon>
        <taxon>Neoptera</taxon>
        <taxon>Endopterygota</taxon>
        <taxon>Diptera</taxon>
        <taxon>Nematocera</taxon>
        <taxon>Culicoidea</taxon>
        <taxon>Culicidae</taxon>
        <taxon>Anophelinae</taxon>
        <taxon>Anopheles</taxon>
    </lineage>
</organism>
<feature type="compositionally biased region" description="Low complexity" evidence="7">
    <location>
        <begin position="286"/>
        <end position="309"/>
    </location>
</feature>
<feature type="compositionally biased region" description="Acidic residues" evidence="7">
    <location>
        <begin position="363"/>
        <end position="380"/>
    </location>
</feature>
<feature type="region of interest" description="Disordered" evidence="7">
    <location>
        <begin position="350"/>
        <end position="410"/>
    </location>
</feature>
<feature type="compositionally biased region" description="Acidic residues" evidence="7">
    <location>
        <begin position="1091"/>
        <end position="1127"/>
    </location>
</feature>
<evidence type="ECO:0000313" key="10">
    <source>
        <dbReference type="EnsemblMetazoa" id="ASIC012711-PA"/>
    </source>
</evidence>
<protein>
    <recommendedName>
        <fullName evidence="8">C2H2-type domain-containing protein</fullName>
    </recommendedName>
</protein>
<dbReference type="GO" id="GO:0048729">
    <property type="term" value="P:tissue morphogenesis"/>
    <property type="evidence" value="ECO:0007669"/>
    <property type="project" value="UniProtKB-ARBA"/>
</dbReference>
<evidence type="ECO:0000256" key="6">
    <source>
        <dbReference type="PROSITE-ProRule" id="PRU00042"/>
    </source>
</evidence>
<feature type="domain" description="C2H2-type" evidence="8">
    <location>
        <begin position="590"/>
        <end position="617"/>
    </location>
</feature>